<feature type="transmembrane region" description="Helical" evidence="7">
    <location>
        <begin position="585"/>
        <end position="608"/>
    </location>
</feature>
<feature type="transmembrane region" description="Helical" evidence="7">
    <location>
        <begin position="373"/>
        <end position="393"/>
    </location>
</feature>
<evidence type="ECO:0000313" key="10">
    <source>
        <dbReference type="Proteomes" id="UP001595823"/>
    </source>
</evidence>
<dbReference type="InterPro" id="IPR000731">
    <property type="entry name" value="SSD"/>
</dbReference>
<evidence type="ECO:0000256" key="3">
    <source>
        <dbReference type="ARBA" id="ARBA00022475"/>
    </source>
</evidence>
<reference evidence="10" key="1">
    <citation type="journal article" date="2019" name="Int. J. Syst. Evol. Microbiol.">
        <title>The Global Catalogue of Microorganisms (GCM) 10K type strain sequencing project: providing services to taxonomists for standard genome sequencing and annotation.</title>
        <authorList>
            <consortium name="The Broad Institute Genomics Platform"/>
            <consortium name="The Broad Institute Genome Sequencing Center for Infectious Disease"/>
            <person name="Wu L."/>
            <person name="Ma J."/>
        </authorList>
    </citation>
    <scope>NUCLEOTIDE SEQUENCE [LARGE SCALE GENOMIC DNA]</scope>
    <source>
        <strain evidence="10">IBRC-M 10908</strain>
    </source>
</reference>
<dbReference type="Pfam" id="PF03176">
    <property type="entry name" value="MMPL"/>
    <property type="match status" value="2"/>
</dbReference>
<dbReference type="SUPFAM" id="SSF82866">
    <property type="entry name" value="Multidrug efflux transporter AcrB transmembrane domain"/>
    <property type="match status" value="2"/>
</dbReference>
<keyword evidence="6 7" id="KW-0472">Membrane</keyword>
<dbReference type="Gene3D" id="1.20.1640.10">
    <property type="entry name" value="Multidrug efflux transporter AcrB transmembrane domain"/>
    <property type="match status" value="2"/>
</dbReference>
<organism evidence="9 10">
    <name type="scientific">Salininema proteolyticum</name>
    <dbReference type="NCBI Taxonomy" id="1607685"/>
    <lineage>
        <taxon>Bacteria</taxon>
        <taxon>Bacillati</taxon>
        <taxon>Actinomycetota</taxon>
        <taxon>Actinomycetes</taxon>
        <taxon>Glycomycetales</taxon>
        <taxon>Glycomycetaceae</taxon>
        <taxon>Salininema</taxon>
    </lineage>
</organism>
<evidence type="ECO:0000256" key="2">
    <source>
        <dbReference type="ARBA" id="ARBA00010157"/>
    </source>
</evidence>
<feature type="transmembrane region" description="Helical" evidence="7">
    <location>
        <begin position="279"/>
        <end position="301"/>
    </location>
</feature>
<feature type="transmembrane region" description="Helical" evidence="7">
    <location>
        <begin position="519"/>
        <end position="539"/>
    </location>
</feature>
<dbReference type="PANTHER" id="PTHR33406">
    <property type="entry name" value="MEMBRANE PROTEIN MJ1562-RELATED"/>
    <property type="match status" value="1"/>
</dbReference>
<dbReference type="PROSITE" id="PS50156">
    <property type="entry name" value="SSD"/>
    <property type="match status" value="1"/>
</dbReference>
<keyword evidence="5 7" id="KW-1133">Transmembrane helix</keyword>
<comment type="subcellular location">
    <subcellularLocation>
        <location evidence="1">Cell membrane</location>
        <topology evidence="1">Multi-pass membrane protein</topology>
    </subcellularLocation>
</comment>
<feature type="transmembrane region" description="Helical" evidence="7">
    <location>
        <begin position="654"/>
        <end position="677"/>
    </location>
</feature>
<name>A0ABV8U2R0_9ACTN</name>
<feature type="transmembrane region" description="Helical" evidence="7">
    <location>
        <begin position="307"/>
        <end position="337"/>
    </location>
</feature>
<dbReference type="InterPro" id="IPR004869">
    <property type="entry name" value="MMPL_dom"/>
</dbReference>
<dbReference type="RefSeq" id="WP_380622890.1">
    <property type="nucleotide sequence ID" value="NZ_JBHSDK010000021.1"/>
</dbReference>
<dbReference type="EMBL" id="JBHSDK010000021">
    <property type="protein sequence ID" value="MFC4336710.1"/>
    <property type="molecule type" value="Genomic_DNA"/>
</dbReference>
<dbReference type="Proteomes" id="UP001595823">
    <property type="component" value="Unassembled WGS sequence"/>
</dbReference>
<accession>A0ABV8U2R0</accession>
<feature type="transmembrane region" description="Helical" evidence="7">
    <location>
        <begin position="188"/>
        <end position="206"/>
    </location>
</feature>
<feature type="transmembrane region" description="Helical" evidence="7">
    <location>
        <begin position="237"/>
        <end position="258"/>
    </location>
</feature>
<keyword evidence="10" id="KW-1185">Reference proteome</keyword>
<keyword evidence="3" id="KW-1003">Cell membrane</keyword>
<protein>
    <submittedName>
        <fullName evidence="9">MMPL family transporter</fullName>
    </submittedName>
</protein>
<evidence type="ECO:0000256" key="5">
    <source>
        <dbReference type="ARBA" id="ARBA00022989"/>
    </source>
</evidence>
<evidence type="ECO:0000259" key="8">
    <source>
        <dbReference type="PROSITE" id="PS50156"/>
    </source>
</evidence>
<evidence type="ECO:0000313" key="9">
    <source>
        <dbReference type="EMBL" id="MFC4336710.1"/>
    </source>
</evidence>
<feature type="domain" description="SSD" evidence="8">
    <location>
        <begin position="211"/>
        <end position="336"/>
    </location>
</feature>
<evidence type="ECO:0000256" key="1">
    <source>
        <dbReference type="ARBA" id="ARBA00004651"/>
    </source>
</evidence>
<proteinExistence type="inferred from homology"/>
<feature type="transmembrane region" description="Helical" evidence="7">
    <location>
        <begin position="12"/>
        <end position="35"/>
    </location>
</feature>
<feature type="transmembrane region" description="Helical" evidence="7">
    <location>
        <begin position="211"/>
        <end position="231"/>
    </location>
</feature>
<comment type="similarity">
    <text evidence="2">Belongs to the resistance-nodulation-cell division (RND) (TC 2.A.6) family. MmpL subfamily.</text>
</comment>
<evidence type="ECO:0000256" key="6">
    <source>
        <dbReference type="ARBA" id="ARBA00023136"/>
    </source>
</evidence>
<sequence>MFQRLGNGVVRLRWAILAGALAVFAAGVLWGLGVFDEFVSGGYFPEDSRVARDADRIEQVFGETGSNLVVLYEGEGLSIEDAEFEKAVEDAAEKMRALGGIDEVTTYYEAARLDPALAAPMASEEGDAVITTADIAGENDSEVADRFQELEPELERAGPLTVRLGGPVAMGDDLNEQIQSDLVTAEAISFPVLLAITVVVFGALVAACLPLLIGALAILGGFTLTHLIAGFADVNVFAANVITIIGLGMSIDYSLFVLRRFREEMSEGKGRRAAVAGTLSTAGRTVFVSGTVIVLSVAGLLLVDLPFLHGIAFGAMSAVAMAMLSAIVVLPAVLYLLGERVEKGRMPWRKGAAADPAKGVWSRVGGFVMNRPWGVLAGTVAFLAVLAAPVLSFHPGMVDENQLPEGAPSRHVSQTVAEDFPGGDERTMDVMIRGGRANSASTLEAVSGLDHVAGMDPVERSGDATLYRLVYDSDTFSTETRDLVTAVRDAGIGDAEVAVQGPPAEFQDSLTALGEGLPWVVLFILAVTFVILFLAFGSAVLPLKAVLMNAFGLAAALGVTVWIFQEGHLSGLLGFTATGYLEASSLLLMGVLMFALSTDYEVFLLSRVREERDAGADNRTAVLRGMQRTGGVITAAAVILIVVVGAFAMSDVVFLQMIGVGMAVAILLDATVVRMLLVPATMRLLGDANWWMPRWSRGLYRRYSIKE</sequence>
<dbReference type="InterPro" id="IPR050545">
    <property type="entry name" value="Mycobact_MmpL"/>
</dbReference>
<feature type="transmembrane region" description="Helical" evidence="7">
    <location>
        <begin position="629"/>
        <end position="648"/>
    </location>
</feature>
<keyword evidence="4 7" id="KW-0812">Transmembrane</keyword>
<dbReference type="PANTHER" id="PTHR33406:SF11">
    <property type="entry name" value="MEMBRANE PROTEIN SCO6666-RELATED"/>
    <property type="match status" value="1"/>
</dbReference>
<gene>
    <name evidence="9" type="ORF">ACFPET_16035</name>
</gene>
<feature type="transmembrane region" description="Helical" evidence="7">
    <location>
        <begin position="546"/>
        <end position="565"/>
    </location>
</feature>
<comment type="caution">
    <text evidence="9">The sequence shown here is derived from an EMBL/GenBank/DDBJ whole genome shotgun (WGS) entry which is preliminary data.</text>
</comment>
<evidence type="ECO:0000256" key="7">
    <source>
        <dbReference type="SAM" id="Phobius"/>
    </source>
</evidence>
<evidence type="ECO:0000256" key="4">
    <source>
        <dbReference type="ARBA" id="ARBA00022692"/>
    </source>
</evidence>